<organism evidence="1 2">
    <name type="scientific">Plastoroseomonas hellenica</name>
    <dbReference type="NCBI Taxonomy" id="2687306"/>
    <lineage>
        <taxon>Bacteria</taxon>
        <taxon>Pseudomonadati</taxon>
        <taxon>Pseudomonadota</taxon>
        <taxon>Alphaproteobacteria</taxon>
        <taxon>Acetobacterales</taxon>
        <taxon>Acetobacteraceae</taxon>
        <taxon>Plastoroseomonas</taxon>
    </lineage>
</organism>
<gene>
    <name evidence="1" type="ORF">GXW71_25355</name>
</gene>
<dbReference type="Proteomes" id="UP001196870">
    <property type="component" value="Unassembled WGS sequence"/>
</dbReference>
<comment type="caution">
    <text evidence="1">The sequence shown here is derived from an EMBL/GenBank/DDBJ whole genome shotgun (WGS) entry which is preliminary data.</text>
</comment>
<proteinExistence type="predicted"/>
<name>A0ABS5F580_9PROT</name>
<accession>A0ABS5F580</accession>
<reference evidence="2" key="1">
    <citation type="journal article" date="2021" name="Syst. Appl. Microbiol.">
        <title>Roseomonas hellenica sp. nov., isolated from roots of wild-growing Alkanna tinctoria.</title>
        <authorList>
            <person name="Rat A."/>
            <person name="Naranjo H.D."/>
            <person name="Lebbe L."/>
            <person name="Cnockaert M."/>
            <person name="Krigas N."/>
            <person name="Grigoriadou K."/>
            <person name="Maloupa E."/>
            <person name="Willems A."/>
        </authorList>
    </citation>
    <scope>NUCLEOTIDE SEQUENCE [LARGE SCALE GENOMIC DNA]</scope>
    <source>
        <strain evidence="2">LMG 31523</strain>
    </source>
</reference>
<dbReference type="EMBL" id="JAAGBB010000039">
    <property type="protein sequence ID" value="MBR0667708.1"/>
    <property type="molecule type" value="Genomic_DNA"/>
</dbReference>
<evidence type="ECO:0000313" key="1">
    <source>
        <dbReference type="EMBL" id="MBR0667708.1"/>
    </source>
</evidence>
<protein>
    <submittedName>
        <fullName evidence="1">Uncharacterized protein</fullName>
    </submittedName>
</protein>
<sequence>MATAINETYWRDSRLKAEAEGYQFNRDGSPSMIADDNPDPAKRNPLGLFDRNGGLVAMRRVELAEDNMMYRFADRKYLNGDPAMLKTTLNSPWWMEEDRMFLLLSRARTAGAKLIDMARNQLALPADWTAADILVRARPKPGILLAAHAGPGRTVNVASGRYTVPRGEAPHLFIDQLYVPGLGTIQGDRAKGQANAEAWFDLSTLRAFDPAARGLNP</sequence>
<dbReference type="RefSeq" id="WP_211855486.1">
    <property type="nucleotide sequence ID" value="NZ_JAAGBB010000039.1"/>
</dbReference>
<evidence type="ECO:0000313" key="2">
    <source>
        <dbReference type="Proteomes" id="UP001196870"/>
    </source>
</evidence>
<keyword evidence="2" id="KW-1185">Reference proteome</keyword>